<dbReference type="InterPro" id="IPR020904">
    <property type="entry name" value="Sc_DH/Rdtase_CS"/>
</dbReference>
<dbReference type="PANTHER" id="PTHR44196:SF2">
    <property type="entry name" value="SHORT-CHAIN DEHYDROGENASE-RELATED"/>
    <property type="match status" value="1"/>
</dbReference>
<dbReference type="GO" id="GO:0016491">
    <property type="term" value="F:oxidoreductase activity"/>
    <property type="evidence" value="ECO:0007669"/>
    <property type="project" value="UniProtKB-KW"/>
</dbReference>
<evidence type="ECO:0000256" key="3">
    <source>
        <dbReference type="RuleBase" id="RU000363"/>
    </source>
</evidence>
<evidence type="ECO:0000256" key="1">
    <source>
        <dbReference type="ARBA" id="ARBA00006484"/>
    </source>
</evidence>
<dbReference type="OrthoDB" id="9793345at2"/>
<dbReference type="STRING" id="1048340.SAMN05444487_10662"/>
<evidence type="ECO:0000313" key="5">
    <source>
        <dbReference type="Proteomes" id="UP000198534"/>
    </source>
</evidence>
<keyword evidence="2" id="KW-0560">Oxidoreductase</keyword>
<dbReference type="EMBL" id="FNNQ01000006">
    <property type="protein sequence ID" value="SDW77358.1"/>
    <property type="molecule type" value="Genomic_DNA"/>
</dbReference>
<reference evidence="4 5" key="1">
    <citation type="submission" date="2016-10" db="EMBL/GenBank/DDBJ databases">
        <authorList>
            <person name="de Groot N.N."/>
        </authorList>
    </citation>
    <scope>NUCLEOTIDE SEQUENCE [LARGE SCALE GENOMIC DNA]</scope>
    <source>
        <strain evidence="4 5">DSM 45610</strain>
    </source>
</reference>
<organism evidence="4 5">
    <name type="scientific">Marininema mesophilum</name>
    <dbReference type="NCBI Taxonomy" id="1048340"/>
    <lineage>
        <taxon>Bacteria</taxon>
        <taxon>Bacillati</taxon>
        <taxon>Bacillota</taxon>
        <taxon>Bacilli</taxon>
        <taxon>Bacillales</taxon>
        <taxon>Thermoactinomycetaceae</taxon>
        <taxon>Marininema</taxon>
    </lineage>
</organism>
<dbReference type="PIRSF" id="PIRSF000126">
    <property type="entry name" value="11-beta-HSD1"/>
    <property type="match status" value="1"/>
</dbReference>
<dbReference type="Proteomes" id="UP000198534">
    <property type="component" value="Unassembled WGS sequence"/>
</dbReference>
<name>A0A1H2WA26_9BACL</name>
<sequence>MPTALITGASAGIGEAFACLLAEKKLHLVLVARREKRLQSIASEINTRGGSAEILVADLATPEGLTRVQNYILTHPIDLLINNAGFGLYGPTAETNPEKEAEMIRLNVVALTTLTRAALPSMLAKKSGQIIQVGSLASFFPTPYMTGYGATKSFVLHYSEALHREVKGSGVTITALCPGSTKSEFAELTGIRQYRPMTAVEVARQGLLASEQGKSFILPGMNNWLLTFFSRLIPRNWMVAMVARVFRDRS</sequence>
<dbReference type="InterPro" id="IPR036291">
    <property type="entry name" value="NAD(P)-bd_dom_sf"/>
</dbReference>
<keyword evidence="5" id="KW-1185">Reference proteome</keyword>
<dbReference type="PRINTS" id="PR00080">
    <property type="entry name" value="SDRFAMILY"/>
</dbReference>
<dbReference type="Pfam" id="PF00106">
    <property type="entry name" value="adh_short"/>
    <property type="match status" value="1"/>
</dbReference>
<dbReference type="GO" id="GO:0016020">
    <property type="term" value="C:membrane"/>
    <property type="evidence" value="ECO:0007669"/>
    <property type="project" value="TreeGrafter"/>
</dbReference>
<dbReference type="PROSITE" id="PS00061">
    <property type="entry name" value="ADH_SHORT"/>
    <property type="match status" value="1"/>
</dbReference>
<dbReference type="InterPro" id="IPR002347">
    <property type="entry name" value="SDR_fam"/>
</dbReference>
<dbReference type="Gene3D" id="3.40.50.720">
    <property type="entry name" value="NAD(P)-binding Rossmann-like Domain"/>
    <property type="match status" value="1"/>
</dbReference>
<dbReference type="RefSeq" id="WP_091738523.1">
    <property type="nucleotide sequence ID" value="NZ_FNNQ01000006.1"/>
</dbReference>
<dbReference type="PRINTS" id="PR00081">
    <property type="entry name" value="GDHRDH"/>
</dbReference>
<comment type="similarity">
    <text evidence="1 3">Belongs to the short-chain dehydrogenases/reductases (SDR) family.</text>
</comment>
<evidence type="ECO:0000313" key="4">
    <source>
        <dbReference type="EMBL" id="SDW77358.1"/>
    </source>
</evidence>
<dbReference type="PANTHER" id="PTHR44196">
    <property type="entry name" value="DEHYDROGENASE/REDUCTASE SDR FAMILY MEMBER 7B"/>
    <property type="match status" value="1"/>
</dbReference>
<gene>
    <name evidence="4" type="ORF">SAMN05444487_10662</name>
</gene>
<evidence type="ECO:0008006" key="6">
    <source>
        <dbReference type="Google" id="ProtNLM"/>
    </source>
</evidence>
<proteinExistence type="inferred from homology"/>
<protein>
    <recommendedName>
        <fullName evidence="6">Short-chain dehydrogenase</fullName>
    </recommendedName>
</protein>
<dbReference type="SUPFAM" id="SSF51735">
    <property type="entry name" value="NAD(P)-binding Rossmann-fold domains"/>
    <property type="match status" value="1"/>
</dbReference>
<accession>A0A1H2WA26</accession>
<evidence type="ECO:0000256" key="2">
    <source>
        <dbReference type="ARBA" id="ARBA00023002"/>
    </source>
</evidence>
<dbReference type="AlphaFoldDB" id="A0A1H2WA26"/>